<protein>
    <submittedName>
        <fullName evidence="2">Uncharacterized protein</fullName>
    </submittedName>
</protein>
<dbReference type="KEGG" id="app:CAP2UW1_1125"/>
<accession>C7RQV9</accession>
<feature type="transmembrane region" description="Helical" evidence="1">
    <location>
        <begin position="54"/>
        <end position="77"/>
    </location>
</feature>
<keyword evidence="1" id="KW-1133">Transmembrane helix</keyword>
<evidence type="ECO:0000313" key="2">
    <source>
        <dbReference type="EMBL" id="ACV34457.1"/>
    </source>
</evidence>
<feature type="transmembrane region" description="Helical" evidence="1">
    <location>
        <begin position="134"/>
        <end position="151"/>
    </location>
</feature>
<evidence type="ECO:0000256" key="1">
    <source>
        <dbReference type="SAM" id="Phobius"/>
    </source>
</evidence>
<sequence length="176" mass="19745">MAGTERQTGRWKEKFVHEMAEYAINVIYLTLVFAAFTQYRRLVLAAHDIIYTNYWVAVIQALILGKVIMIGAVFRLGRSLEQRPLIFPTLYKAVVFTFLVVVLNLVEHAIKGLWTGNGLAGGFAEFLDRGPHELLAGSLVIFVALIPFFAVKELGRVLGEEKIWALFFGKADRAGD</sequence>
<reference evidence="2" key="2">
    <citation type="submission" date="2009-09" db="EMBL/GenBank/DDBJ databases">
        <title>Complete sequence of chromosome of Candidatus Accumulibacter phosphatis clade IIA str. UW-1.</title>
        <authorList>
            <consortium name="US DOE Joint Genome Institute"/>
            <person name="Martin H.G."/>
            <person name="Ivanova N."/>
            <person name="Kunin V."/>
            <person name="Warnecke F."/>
            <person name="Barry K."/>
            <person name="He S."/>
            <person name="Salamov A."/>
            <person name="Szeto E."/>
            <person name="Dalin E."/>
            <person name="Pangilinan J.L."/>
            <person name="Lapidus A."/>
            <person name="Lowry S."/>
            <person name="Kyrpides N.C."/>
            <person name="McMahon K.D."/>
            <person name="Hugenholtz P."/>
        </authorList>
    </citation>
    <scope>NUCLEOTIDE SEQUENCE [LARGE SCALE GENOMIC DNA]</scope>
    <source>
        <strain evidence="2">UW-1</strain>
    </source>
</reference>
<dbReference type="AlphaFoldDB" id="C7RQV9"/>
<dbReference type="EMBL" id="CP001715">
    <property type="protein sequence ID" value="ACV34457.1"/>
    <property type="molecule type" value="Genomic_DNA"/>
</dbReference>
<feature type="transmembrane region" description="Helical" evidence="1">
    <location>
        <begin position="89"/>
        <end position="114"/>
    </location>
</feature>
<reference evidence="2" key="1">
    <citation type="submission" date="2009-08" db="EMBL/GenBank/DDBJ databases">
        <authorList>
            <consortium name="US DOE Joint Genome Institute"/>
            <person name="Lucas S."/>
            <person name="Copeland A."/>
            <person name="Lapidus A."/>
            <person name="Glavina del Rio T."/>
            <person name="Dalin E."/>
            <person name="Tice H."/>
            <person name="Bruce D."/>
            <person name="Barry K."/>
            <person name="Pitluck S."/>
            <person name="Lowry S."/>
            <person name="Larimer F."/>
            <person name="Land M."/>
            <person name="Hauser L."/>
            <person name="Kyrpides N."/>
            <person name="Ivanova N."/>
            <person name="McMahon K.D."/>
            <person name="Hugenholtz P."/>
        </authorList>
    </citation>
    <scope>NUCLEOTIDE SEQUENCE</scope>
    <source>
        <strain evidence="2">UW-1</strain>
    </source>
</reference>
<dbReference type="OrthoDB" id="9153521at2"/>
<dbReference type="HOGENOM" id="CLU_109784_0_0_4"/>
<dbReference type="eggNOG" id="ENOG5032VUR">
    <property type="taxonomic scope" value="Bacteria"/>
</dbReference>
<gene>
    <name evidence="2" type="ordered locus">CAP2UW1_1125</name>
</gene>
<organism evidence="2">
    <name type="scientific">Accumulibacter regalis</name>
    <dbReference type="NCBI Taxonomy" id="522306"/>
    <lineage>
        <taxon>Bacteria</taxon>
        <taxon>Pseudomonadati</taxon>
        <taxon>Pseudomonadota</taxon>
        <taxon>Betaproteobacteria</taxon>
        <taxon>Candidatus Accumulibacter</taxon>
    </lineage>
</organism>
<feature type="transmembrane region" description="Helical" evidence="1">
    <location>
        <begin position="20"/>
        <end position="39"/>
    </location>
</feature>
<proteinExistence type="predicted"/>
<keyword evidence="1" id="KW-0812">Transmembrane</keyword>
<keyword evidence="1" id="KW-0472">Membrane</keyword>
<name>C7RQV9_ACCRE</name>